<feature type="domain" description="HTH cro/C1-type" evidence="1">
    <location>
        <begin position="15"/>
        <end position="70"/>
    </location>
</feature>
<evidence type="ECO:0000313" key="2">
    <source>
        <dbReference type="EMBL" id="MCZ0808521.1"/>
    </source>
</evidence>
<dbReference type="Gene3D" id="1.10.260.40">
    <property type="entry name" value="lambda repressor-like DNA-binding domains"/>
    <property type="match status" value="1"/>
</dbReference>
<name>A0AAP3DI00_BRELA</name>
<dbReference type="PROSITE" id="PS50943">
    <property type="entry name" value="HTH_CROC1"/>
    <property type="match status" value="1"/>
</dbReference>
<dbReference type="AlphaFoldDB" id="A0AAP3DI00"/>
<evidence type="ECO:0000313" key="3">
    <source>
        <dbReference type="Proteomes" id="UP001077662"/>
    </source>
</evidence>
<dbReference type="InterPro" id="IPR010982">
    <property type="entry name" value="Lambda_DNA-bd_dom_sf"/>
</dbReference>
<comment type="caution">
    <text evidence="2">The sequence shown here is derived from an EMBL/GenBank/DDBJ whole genome shotgun (WGS) entry which is preliminary data.</text>
</comment>
<gene>
    <name evidence="2" type="ORF">O0554_16645</name>
</gene>
<dbReference type="Gene3D" id="1.25.40.10">
    <property type="entry name" value="Tetratricopeptide repeat domain"/>
    <property type="match status" value="1"/>
</dbReference>
<protein>
    <submittedName>
        <fullName evidence="2">Helix-turn-helix transcriptional regulator</fullName>
    </submittedName>
</protein>
<dbReference type="EMBL" id="JAPTNE010000022">
    <property type="protein sequence ID" value="MCZ0808521.1"/>
    <property type="molecule type" value="Genomic_DNA"/>
</dbReference>
<organism evidence="2 3">
    <name type="scientific">Brevibacillus laterosporus</name>
    <name type="common">Bacillus laterosporus</name>
    <dbReference type="NCBI Taxonomy" id="1465"/>
    <lineage>
        <taxon>Bacteria</taxon>
        <taxon>Bacillati</taxon>
        <taxon>Bacillota</taxon>
        <taxon>Bacilli</taxon>
        <taxon>Bacillales</taxon>
        <taxon>Paenibacillaceae</taxon>
        <taxon>Brevibacillus</taxon>
    </lineage>
</organism>
<dbReference type="GO" id="GO:0003677">
    <property type="term" value="F:DNA binding"/>
    <property type="evidence" value="ECO:0007669"/>
    <property type="project" value="InterPro"/>
</dbReference>
<dbReference type="CDD" id="cd00093">
    <property type="entry name" value="HTH_XRE"/>
    <property type="match status" value="1"/>
</dbReference>
<dbReference type="SUPFAM" id="SSF48452">
    <property type="entry name" value="TPR-like"/>
    <property type="match status" value="1"/>
</dbReference>
<evidence type="ECO:0000259" key="1">
    <source>
        <dbReference type="PROSITE" id="PS50943"/>
    </source>
</evidence>
<sequence>MEGTALQYEAFGEGMRKRRKDRKLSLSQLSKMTGISKGVISKIESGETRKPEWRTIKPLAISLQIPWEDVIGYYADVERRPKILLDLLSKSISLRQTPLIKKVALRFIQLPTEDSYVLMEKLYERSCLVDDLPIRFTLFNFIVSYARERGMQEYLAKGLLQIYLAQRQDLKQLEESFQIGEEVLHYIVFLTQEERIDFLYKLALQAYALKKYEKCIALSKAGIREDQGSSEFKARGYLAMINSLSRLGRYEAVERHLEQFQQLPYSFVTEAALLTRAILHARRQEYQFAIPLLQECLVTSSPSSKIHVVNELLDIFLTTNNVKACEELFHQEKEWLYMNLQTPYKHLAVGKYYRFKGFHQIKVGHVDEGLESYSKSLLVYAKLNAFSEMNECINDILTHFVACSKAITVEQMEQLQRVYQQIVSEHYQIKGGVIYEKSNRNASNVCNDACDCHAY</sequence>
<dbReference type="SUPFAM" id="SSF47413">
    <property type="entry name" value="lambda repressor-like DNA-binding domains"/>
    <property type="match status" value="1"/>
</dbReference>
<dbReference type="RefSeq" id="WP_104148982.1">
    <property type="nucleotide sequence ID" value="NZ_JANSGW010000022.1"/>
</dbReference>
<dbReference type="Proteomes" id="UP001077662">
    <property type="component" value="Unassembled WGS sequence"/>
</dbReference>
<proteinExistence type="predicted"/>
<accession>A0AAP3DI00</accession>
<reference evidence="2" key="1">
    <citation type="submission" date="2022-09" db="EMBL/GenBank/DDBJ databases">
        <title>Genome analysis and characterization of larvicidal activity of Brevibacillus strains.</title>
        <authorList>
            <person name="Patrusheva E.V."/>
            <person name="Izotova A.O."/>
            <person name="Toshchakov S.V."/>
            <person name="Sineoky S.P."/>
        </authorList>
    </citation>
    <scope>NUCLEOTIDE SEQUENCE</scope>
    <source>
        <strain evidence="2">VKPM_B-13247</strain>
    </source>
</reference>
<dbReference type="Pfam" id="PF01381">
    <property type="entry name" value="HTH_3"/>
    <property type="match status" value="1"/>
</dbReference>
<dbReference type="InterPro" id="IPR011990">
    <property type="entry name" value="TPR-like_helical_dom_sf"/>
</dbReference>
<dbReference type="InterPro" id="IPR001387">
    <property type="entry name" value="Cro/C1-type_HTH"/>
</dbReference>
<dbReference type="SMART" id="SM00530">
    <property type="entry name" value="HTH_XRE"/>
    <property type="match status" value="1"/>
</dbReference>